<dbReference type="AlphaFoldDB" id="A0A0B1SMG7"/>
<dbReference type="EMBL" id="KN567154">
    <property type="protein sequence ID" value="KHJ84697.1"/>
    <property type="molecule type" value="Genomic_DNA"/>
</dbReference>
<dbReference type="CDD" id="cd18809">
    <property type="entry name" value="SF1_C_RecD"/>
    <property type="match status" value="1"/>
</dbReference>
<sequence length="246" mass="27407">VRYSGDIVAAVYENVIDCTVTDALSERAIIAPRRFHVAELNHRVLQRMEGAEKIYTSVDIAITEDEDDAAHYPVEFLNKCEGPGLPPHELHLKEGAIVMLLKNLDVKNALCNGTRCIVRSCGRHVLHCIFACGSRKMQTILIPRIHNYFDAPGGAAFRLRRTQFPAALSFAMSINKAQGQSFEKVGVCLPDPVFAHGQLYVALSRVRAKEGLIVANPAESKKISYIQRYSNDRSNEDKRGSQRRSS</sequence>
<dbReference type="Gene3D" id="3.40.50.300">
    <property type="entry name" value="P-loop containing nucleotide triphosphate hydrolases"/>
    <property type="match status" value="1"/>
</dbReference>
<dbReference type="PANTHER" id="PTHR10492">
    <property type="match status" value="1"/>
</dbReference>
<dbReference type="Pfam" id="PF21530">
    <property type="entry name" value="Pif1_2B_dom"/>
    <property type="match status" value="1"/>
</dbReference>
<proteinExistence type="predicted"/>
<accession>A0A0B1SMG7</accession>
<name>A0A0B1SMG7_OESDE</name>
<feature type="domain" description="DNA helicase Pif1-like 2B" evidence="1">
    <location>
        <begin position="75"/>
        <end position="118"/>
    </location>
</feature>
<dbReference type="SUPFAM" id="SSF52540">
    <property type="entry name" value="P-loop containing nucleoside triphosphate hydrolases"/>
    <property type="match status" value="1"/>
</dbReference>
<reference evidence="2 3" key="1">
    <citation type="submission" date="2014-03" db="EMBL/GenBank/DDBJ databases">
        <title>Draft genome of the hookworm Oesophagostomum dentatum.</title>
        <authorList>
            <person name="Mitreva M."/>
        </authorList>
    </citation>
    <scope>NUCLEOTIDE SEQUENCE [LARGE SCALE GENOMIC DNA]</scope>
    <source>
        <strain evidence="2 3">OD-Hann</strain>
    </source>
</reference>
<keyword evidence="3" id="KW-1185">Reference proteome</keyword>
<dbReference type="InterPro" id="IPR027417">
    <property type="entry name" value="P-loop_NTPase"/>
</dbReference>
<organism evidence="2 3">
    <name type="scientific">Oesophagostomum dentatum</name>
    <name type="common">Nodular worm</name>
    <dbReference type="NCBI Taxonomy" id="61180"/>
    <lineage>
        <taxon>Eukaryota</taxon>
        <taxon>Metazoa</taxon>
        <taxon>Ecdysozoa</taxon>
        <taxon>Nematoda</taxon>
        <taxon>Chromadorea</taxon>
        <taxon>Rhabditida</taxon>
        <taxon>Rhabditina</taxon>
        <taxon>Rhabditomorpha</taxon>
        <taxon>Strongyloidea</taxon>
        <taxon>Strongylidae</taxon>
        <taxon>Oesophagostomum</taxon>
    </lineage>
</organism>
<evidence type="ECO:0000259" key="1">
    <source>
        <dbReference type="Pfam" id="PF21530"/>
    </source>
</evidence>
<dbReference type="PANTHER" id="PTHR10492:SF57">
    <property type="entry name" value="ATP-DEPENDENT DNA HELICASE"/>
    <property type="match status" value="1"/>
</dbReference>
<dbReference type="OrthoDB" id="10056572at2759"/>
<evidence type="ECO:0000313" key="2">
    <source>
        <dbReference type="EMBL" id="KHJ84697.1"/>
    </source>
</evidence>
<dbReference type="Proteomes" id="UP000053660">
    <property type="component" value="Unassembled WGS sequence"/>
</dbReference>
<dbReference type="InterPro" id="IPR049163">
    <property type="entry name" value="Pif1-like_2B_dom"/>
</dbReference>
<protein>
    <recommendedName>
        <fullName evidence="1">DNA helicase Pif1-like 2B domain-containing protein</fullName>
    </recommendedName>
</protein>
<evidence type="ECO:0000313" key="3">
    <source>
        <dbReference type="Proteomes" id="UP000053660"/>
    </source>
</evidence>
<gene>
    <name evidence="2" type="ORF">OESDEN_15586</name>
</gene>
<feature type="non-terminal residue" evidence="2">
    <location>
        <position position="1"/>
    </location>
</feature>